<keyword evidence="10" id="KW-1185">Reference proteome</keyword>
<dbReference type="InterPro" id="IPR012910">
    <property type="entry name" value="Plug_dom"/>
</dbReference>
<keyword evidence="6 7" id="KW-0998">Cell outer membrane</keyword>
<dbReference type="InterPro" id="IPR039426">
    <property type="entry name" value="TonB-dep_rcpt-like"/>
</dbReference>
<evidence type="ECO:0000313" key="10">
    <source>
        <dbReference type="Proteomes" id="UP000199072"/>
    </source>
</evidence>
<comment type="subcellular location">
    <subcellularLocation>
        <location evidence="1 7">Cell outer membrane</location>
        <topology evidence="1 7">Multi-pass membrane protein</topology>
    </subcellularLocation>
</comment>
<evidence type="ECO:0000256" key="1">
    <source>
        <dbReference type="ARBA" id="ARBA00004571"/>
    </source>
</evidence>
<dbReference type="GO" id="GO:0009279">
    <property type="term" value="C:cell outer membrane"/>
    <property type="evidence" value="ECO:0007669"/>
    <property type="project" value="UniProtKB-SubCell"/>
</dbReference>
<dbReference type="Gene3D" id="2.40.170.20">
    <property type="entry name" value="TonB-dependent receptor, beta-barrel domain"/>
    <property type="match status" value="1"/>
</dbReference>
<feature type="domain" description="TonB-dependent receptor plug" evidence="8">
    <location>
        <begin position="122"/>
        <end position="249"/>
    </location>
</feature>
<dbReference type="Proteomes" id="UP000199072">
    <property type="component" value="Unassembled WGS sequence"/>
</dbReference>
<keyword evidence="2 7" id="KW-0813">Transport</keyword>
<dbReference type="STRING" id="1391627.SAMN05216464_102328"/>
<accession>A0A1G6WZM5</accession>
<evidence type="ECO:0000256" key="5">
    <source>
        <dbReference type="ARBA" id="ARBA00023136"/>
    </source>
</evidence>
<evidence type="ECO:0000256" key="2">
    <source>
        <dbReference type="ARBA" id="ARBA00022448"/>
    </source>
</evidence>
<dbReference type="SUPFAM" id="SSF56935">
    <property type="entry name" value="Porins"/>
    <property type="match status" value="1"/>
</dbReference>
<dbReference type="Pfam" id="PF07715">
    <property type="entry name" value="Plug"/>
    <property type="match status" value="1"/>
</dbReference>
<keyword evidence="5 7" id="KW-0472">Membrane</keyword>
<dbReference type="InterPro" id="IPR037066">
    <property type="entry name" value="Plug_dom_sf"/>
</dbReference>
<evidence type="ECO:0000256" key="3">
    <source>
        <dbReference type="ARBA" id="ARBA00022452"/>
    </source>
</evidence>
<organism evidence="9 10">
    <name type="scientific">Mucilaginibacter pineti</name>
    <dbReference type="NCBI Taxonomy" id="1391627"/>
    <lineage>
        <taxon>Bacteria</taxon>
        <taxon>Pseudomonadati</taxon>
        <taxon>Bacteroidota</taxon>
        <taxon>Sphingobacteriia</taxon>
        <taxon>Sphingobacteriales</taxon>
        <taxon>Sphingobacteriaceae</taxon>
        <taxon>Mucilaginibacter</taxon>
    </lineage>
</organism>
<evidence type="ECO:0000256" key="4">
    <source>
        <dbReference type="ARBA" id="ARBA00022692"/>
    </source>
</evidence>
<dbReference type="OrthoDB" id="9768177at2"/>
<keyword evidence="3 7" id="KW-1134">Transmembrane beta strand</keyword>
<sequence length="1051" mass="116044">MRYSVIIFSLILLLGFRNEARAQQKKVVVKGTVIDKTEKRPLPGVMVWGGKPAVVLAQTDAKGNFSVSVDPDGELSFSFLGYKRITRKIEGATIINIIMVEEVNALKEITKIGYAIKTKEVSTGSSVVITAKEIQDAPVANVMDLIQGKVAGLNIQNNNGTPGMRGSANIRGVSNVNVTGSGFLTPTSPLFVVDGFPTDDNSNYSYGFDQASPGLSPISLIPVEDIQSIEILKDAQATSLYGSRGAYGVILITTKRGNSKIPIIKYTGAFTFSQPPPLRKVIGGKGERLMRIDEIMQNDTNYYHGLNTVNSTPFLSDSLNAFYNNATNWQAQYYRSTFNQDHNVEMSGGESKFNYKVNAGYYDQKGIVQNTDFRRYTLIMNTLYQPNDRFKLAAAVNNQLAYNSTGGGNSITQGGVGTTGASSSLLPAPSLFTASNGLLNTLDIQNENKTVNITTNLDIDFLIVKGLRVTNSFSFNYLTMGNEKFKPEALINDVSGLKPADIYQIYNYFDRKNTLYDRTGLAYDKSINSKHNFRVNIFSEINSTNYRADVIQQSSTPNDQIKGPLGYDWYNSSGGTLNSLTDLKTASLAGSFSYNYKQIYVLDLSYRIDGSSTNGPDAGYSKNPSIGLRWNFNKENFMQSLNWLDYSSFRFSYGKNIVPTGSVYDVYGRYTAGTNYNQDPTVQLDYGTIPNTGLTPTTTTQYDGGFDAGFLNGKFSVTFDAYYKQVDNLLRQKDIATINAFQKVSTNEMSLVNYGYELTLTARPLPTDSKLSWQISVNGAFNKDIMAHLPDNASQLLVVDPSTGQNILYRLGRNSLTNVLLNTKGVYSTNSSVPVDPMTGLRYRTGGLSYTYFKQGDPSWTDVNGDYILDQNDFVAAGNSQPLITGGFSSSMQYGPFSLNISGSFTAVRDILNNDLASRFQSFANPTNQSGLVPLTAYNYWKASGSNATYPNPYDYTRASQTSPFRYDQTLFQEDGSYLKINQVTFSYNFKKQVIKRWGISSARIYCTAYNVHTFSNYSGANPESVTDLGKDISGGYPNPRNYTLGLQVQF</sequence>
<evidence type="ECO:0000256" key="6">
    <source>
        <dbReference type="ARBA" id="ARBA00023237"/>
    </source>
</evidence>
<dbReference type="NCBIfam" id="TIGR04057">
    <property type="entry name" value="SusC_RagA_signa"/>
    <property type="match status" value="1"/>
</dbReference>
<protein>
    <submittedName>
        <fullName evidence="9">TonB-linked outer membrane protein, SusC/RagA family</fullName>
    </submittedName>
</protein>
<dbReference type="InterPro" id="IPR023996">
    <property type="entry name" value="TonB-dep_OMP_SusC/RagA"/>
</dbReference>
<dbReference type="InterPro" id="IPR036942">
    <property type="entry name" value="Beta-barrel_TonB_sf"/>
</dbReference>
<evidence type="ECO:0000256" key="7">
    <source>
        <dbReference type="PROSITE-ProRule" id="PRU01360"/>
    </source>
</evidence>
<name>A0A1G6WZM5_9SPHI</name>
<dbReference type="PROSITE" id="PS52016">
    <property type="entry name" value="TONB_DEPENDENT_REC_3"/>
    <property type="match status" value="1"/>
</dbReference>
<dbReference type="AlphaFoldDB" id="A0A1G6WZM5"/>
<keyword evidence="4 7" id="KW-0812">Transmembrane</keyword>
<dbReference type="Pfam" id="PF13715">
    <property type="entry name" value="CarbopepD_reg_2"/>
    <property type="match status" value="1"/>
</dbReference>
<dbReference type="NCBIfam" id="TIGR04056">
    <property type="entry name" value="OMP_RagA_SusC"/>
    <property type="match status" value="1"/>
</dbReference>
<dbReference type="RefSeq" id="WP_091146132.1">
    <property type="nucleotide sequence ID" value="NZ_FNAI01000002.1"/>
</dbReference>
<dbReference type="InterPro" id="IPR023997">
    <property type="entry name" value="TonB-dep_OMP_SusC/RagA_CS"/>
</dbReference>
<evidence type="ECO:0000313" key="9">
    <source>
        <dbReference type="EMBL" id="SDD70486.1"/>
    </source>
</evidence>
<dbReference type="Gene3D" id="2.170.130.10">
    <property type="entry name" value="TonB-dependent receptor, plug domain"/>
    <property type="match status" value="1"/>
</dbReference>
<dbReference type="EMBL" id="FNAI01000002">
    <property type="protein sequence ID" value="SDD70486.1"/>
    <property type="molecule type" value="Genomic_DNA"/>
</dbReference>
<reference evidence="9 10" key="1">
    <citation type="submission" date="2016-10" db="EMBL/GenBank/DDBJ databases">
        <authorList>
            <person name="de Groot N.N."/>
        </authorList>
    </citation>
    <scope>NUCLEOTIDE SEQUENCE [LARGE SCALE GENOMIC DNA]</scope>
    <source>
        <strain evidence="9 10">47C3B</strain>
    </source>
</reference>
<proteinExistence type="inferred from homology"/>
<dbReference type="SUPFAM" id="SSF49464">
    <property type="entry name" value="Carboxypeptidase regulatory domain-like"/>
    <property type="match status" value="1"/>
</dbReference>
<dbReference type="InterPro" id="IPR008969">
    <property type="entry name" value="CarboxyPept-like_regulatory"/>
</dbReference>
<gene>
    <name evidence="9" type="ORF">SAMN05216464_102328</name>
</gene>
<comment type="similarity">
    <text evidence="7">Belongs to the TonB-dependent receptor family.</text>
</comment>
<evidence type="ECO:0000259" key="8">
    <source>
        <dbReference type="Pfam" id="PF07715"/>
    </source>
</evidence>